<dbReference type="Pfam" id="PF01453">
    <property type="entry name" value="B_lectin"/>
    <property type="match status" value="1"/>
</dbReference>
<protein>
    <recommendedName>
        <fullName evidence="4">Bulb-type lectin domain-containing protein</fullName>
    </recommendedName>
</protein>
<dbReference type="InterPro" id="IPR036426">
    <property type="entry name" value="Bulb-type_lectin_dom_sf"/>
</dbReference>
<evidence type="ECO:0000313" key="6">
    <source>
        <dbReference type="Proteomes" id="UP001472677"/>
    </source>
</evidence>
<evidence type="ECO:0000256" key="3">
    <source>
        <dbReference type="ARBA" id="ARBA00023180"/>
    </source>
</evidence>
<dbReference type="EMBL" id="JBBPBM010000038">
    <property type="protein sequence ID" value="KAK8527365.1"/>
    <property type="molecule type" value="Genomic_DNA"/>
</dbReference>
<reference evidence="5 6" key="1">
    <citation type="journal article" date="2024" name="G3 (Bethesda)">
        <title>Genome assembly of Hibiscus sabdariffa L. provides insights into metabolisms of medicinal natural products.</title>
        <authorList>
            <person name="Kim T."/>
        </authorList>
    </citation>
    <scope>NUCLEOTIDE SEQUENCE [LARGE SCALE GENOMIC DNA]</scope>
    <source>
        <strain evidence="5">TK-2024</strain>
        <tissue evidence="5">Old leaves</tissue>
    </source>
</reference>
<dbReference type="InterPro" id="IPR001480">
    <property type="entry name" value="Bulb-type_lectin_dom"/>
</dbReference>
<proteinExistence type="predicted"/>
<dbReference type="PROSITE" id="PS50927">
    <property type="entry name" value="BULB_LECTIN"/>
    <property type="match status" value="1"/>
</dbReference>
<gene>
    <name evidence="5" type="ORF">V6N12_054581</name>
</gene>
<evidence type="ECO:0000313" key="5">
    <source>
        <dbReference type="EMBL" id="KAK8527365.1"/>
    </source>
</evidence>
<evidence type="ECO:0000256" key="2">
    <source>
        <dbReference type="ARBA" id="ARBA00023157"/>
    </source>
</evidence>
<comment type="caution">
    <text evidence="5">The sequence shown here is derived from an EMBL/GenBank/DDBJ whole genome shotgun (WGS) entry which is preliminary data.</text>
</comment>
<feature type="domain" description="Bulb-type lectin" evidence="4">
    <location>
        <begin position="25"/>
        <end position="150"/>
    </location>
</feature>
<accession>A0ABR2D0V7</accession>
<evidence type="ECO:0000256" key="1">
    <source>
        <dbReference type="ARBA" id="ARBA00022729"/>
    </source>
</evidence>
<organism evidence="5 6">
    <name type="scientific">Hibiscus sabdariffa</name>
    <name type="common">roselle</name>
    <dbReference type="NCBI Taxonomy" id="183260"/>
    <lineage>
        <taxon>Eukaryota</taxon>
        <taxon>Viridiplantae</taxon>
        <taxon>Streptophyta</taxon>
        <taxon>Embryophyta</taxon>
        <taxon>Tracheophyta</taxon>
        <taxon>Spermatophyta</taxon>
        <taxon>Magnoliopsida</taxon>
        <taxon>eudicotyledons</taxon>
        <taxon>Gunneridae</taxon>
        <taxon>Pentapetalae</taxon>
        <taxon>rosids</taxon>
        <taxon>malvids</taxon>
        <taxon>Malvales</taxon>
        <taxon>Malvaceae</taxon>
        <taxon>Malvoideae</taxon>
        <taxon>Hibiscus</taxon>
    </lineage>
</organism>
<dbReference type="SMART" id="SM00108">
    <property type="entry name" value="B_lectin"/>
    <property type="match status" value="1"/>
</dbReference>
<dbReference type="SUPFAM" id="SSF51110">
    <property type="entry name" value="alpha-D-mannose-specific plant lectins"/>
    <property type="match status" value="1"/>
</dbReference>
<keyword evidence="6" id="KW-1185">Reference proteome</keyword>
<name>A0ABR2D0V7_9ROSI</name>
<dbReference type="PANTHER" id="PTHR32444">
    <property type="entry name" value="BULB-TYPE LECTIN DOMAIN-CONTAINING PROTEIN"/>
    <property type="match status" value="1"/>
</dbReference>
<keyword evidence="1" id="KW-0732">Signal</keyword>
<dbReference type="CDD" id="cd00028">
    <property type="entry name" value="B_lectin"/>
    <property type="match status" value="1"/>
</dbReference>
<keyword evidence="2" id="KW-1015">Disulfide bond</keyword>
<dbReference type="Gene3D" id="2.90.10.10">
    <property type="entry name" value="Bulb-type lectin domain"/>
    <property type="match status" value="1"/>
</dbReference>
<dbReference type="PANTHER" id="PTHR32444:SF234">
    <property type="entry name" value="RECEPTOR-LIKE SERINE_THREONINE-PROTEIN KINASE"/>
    <property type="match status" value="1"/>
</dbReference>
<sequence>MEMSSIFTLFVVSSSSSQKLQLQSTPFLHQRPTLPDGRTLVSDDGTFALGFFSPGTPKNRYLGIWYNNIPMQNVVWVANRINPINDSTGVLKIENNGRILLQVQNWTDERGSNRENYLWQSFNYPSDTMLPGMKIGVDLRTGLYRRQECE</sequence>
<keyword evidence="3" id="KW-0325">Glycoprotein</keyword>
<evidence type="ECO:0000259" key="4">
    <source>
        <dbReference type="PROSITE" id="PS50927"/>
    </source>
</evidence>
<dbReference type="Proteomes" id="UP001472677">
    <property type="component" value="Unassembled WGS sequence"/>
</dbReference>